<keyword evidence="1" id="KW-0378">Hydrolase</keyword>
<dbReference type="InterPro" id="IPR010297">
    <property type="entry name" value="DUF900_hydrolase"/>
</dbReference>
<evidence type="ECO:0000313" key="2">
    <source>
        <dbReference type="Proteomes" id="UP001606300"/>
    </source>
</evidence>
<evidence type="ECO:0000313" key="1">
    <source>
        <dbReference type="EMBL" id="MFG6416876.1"/>
    </source>
</evidence>
<reference evidence="1 2" key="1">
    <citation type="submission" date="2024-09" db="EMBL/GenBank/DDBJ databases">
        <title>Novel species of the genus Pelomonas and Roseateles isolated from streams.</title>
        <authorList>
            <person name="Lu H."/>
        </authorList>
    </citation>
    <scope>NUCLEOTIDE SEQUENCE [LARGE SCALE GENOMIC DNA]</scope>
    <source>
        <strain evidence="1 2">DC23W</strain>
    </source>
</reference>
<gene>
    <name evidence="1" type="ORF">ACG02S_23540</name>
</gene>
<organism evidence="1 2">
    <name type="scientific">Pelomonas dachongensis</name>
    <dbReference type="NCBI Taxonomy" id="3299029"/>
    <lineage>
        <taxon>Bacteria</taxon>
        <taxon>Pseudomonadati</taxon>
        <taxon>Pseudomonadota</taxon>
        <taxon>Betaproteobacteria</taxon>
        <taxon>Burkholderiales</taxon>
        <taxon>Sphaerotilaceae</taxon>
        <taxon>Roseateles</taxon>
    </lineage>
</organism>
<keyword evidence="2" id="KW-1185">Reference proteome</keyword>
<dbReference type="RefSeq" id="WP_394472937.1">
    <property type="nucleotide sequence ID" value="NZ_JBIGHY010000012.1"/>
</dbReference>
<dbReference type="EMBL" id="JBIGHY010000012">
    <property type="protein sequence ID" value="MFG6416876.1"/>
    <property type="molecule type" value="Genomic_DNA"/>
</dbReference>
<dbReference type="InterPro" id="IPR029058">
    <property type="entry name" value="AB_hydrolase_fold"/>
</dbReference>
<dbReference type="Proteomes" id="UP001606300">
    <property type="component" value="Unassembled WGS sequence"/>
</dbReference>
<dbReference type="GO" id="GO:0016787">
    <property type="term" value="F:hydrolase activity"/>
    <property type="evidence" value="ECO:0007669"/>
    <property type="project" value="UniProtKB-KW"/>
</dbReference>
<protein>
    <submittedName>
        <fullName evidence="1">Alpha/beta hydrolase</fullName>
    </submittedName>
</protein>
<proteinExistence type="predicted"/>
<dbReference type="Pfam" id="PF05990">
    <property type="entry name" value="DUF900"/>
    <property type="match status" value="1"/>
</dbReference>
<comment type="caution">
    <text evidence="1">The sequence shown here is derived from an EMBL/GenBank/DDBJ whole genome shotgun (WGS) entry which is preliminary data.</text>
</comment>
<sequence length="303" mass="33350">MSKLRFNAETPLYTSDGKAWRMQDFHAVMAQLVALNKPVVIFVHGRGKEPGKSLFGATFTQGLAVHKIERGYDVSVLMFNWDSAFKGLNFLDREVPLSHTPAAGTALGLLLQQLKQFQAANPDTKKPSLLVHSMGSVVVQRAVQDGHWPDSKNLFSAVLFSQPDADDKGHSAWLEEVAEREKTYVTMNADDHVLRRSTDGRPDGTHALGLGTQEPLAAHAKYIDISLMGAVGKKDEDHEVFGKGAMNGQIYLCRFFTEALLGEAVVLDPAKNVESVDRNVIYRIKRKSEPGAPCLKVPELPSD</sequence>
<dbReference type="Gene3D" id="3.40.50.1820">
    <property type="entry name" value="alpha/beta hydrolase"/>
    <property type="match status" value="1"/>
</dbReference>
<dbReference type="SUPFAM" id="SSF53474">
    <property type="entry name" value="alpha/beta-Hydrolases"/>
    <property type="match status" value="1"/>
</dbReference>
<name>A0ABW7ETP2_9BURK</name>
<accession>A0ABW7ETP2</accession>